<evidence type="ECO:0000313" key="12">
    <source>
        <dbReference type="EMBL" id="SDC72492.1"/>
    </source>
</evidence>
<reference evidence="13" key="1">
    <citation type="submission" date="2016-10" db="EMBL/GenBank/DDBJ databases">
        <authorList>
            <person name="Varghese N."/>
            <person name="Submissions S."/>
        </authorList>
    </citation>
    <scope>NUCLEOTIDE SEQUENCE [LARGE SCALE GENOMIC DNA]</scope>
    <source>
        <strain evidence="13">DSM 11005</strain>
    </source>
</reference>
<dbReference type="PANTHER" id="PTHR43771">
    <property type="entry name" value="PHOSPHOMANNOMUTASE"/>
    <property type="match status" value="1"/>
</dbReference>
<evidence type="ECO:0000259" key="8">
    <source>
        <dbReference type="Pfam" id="PF00408"/>
    </source>
</evidence>
<dbReference type="PRINTS" id="PR00509">
    <property type="entry name" value="PGMPMM"/>
</dbReference>
<dbReference type="Pfam" id="PF02879">
    <property type="entry name" value="PGM_PMM_II"/>
    <property type="match status" value="1"/>
</dbReference>
<dbReference type="Pfam" id="PF02878">
    <property type="entry name" value="PGM_PMM_I"/>
    <property type="match status" value="1"/>
</dbReference>
<dbReference type="InterPro" id="IPR005843">
    <property type="entry name" value="A-D-PHexomutase_C"/>
</dbReference>
<protein>
    <submittedName>
        <fullName evidence="12">Phosphomannomutase</fullName>
    </submittedName>
</protein>
<dbReference type="GO" id="GO:0016868">
    <property type="term" value="F:intramolecular phosphotransferase activity"/>
    <property type="evidence" value="ECO:0007669"/>
    <property type="project" value="InterPro"/>
</dbReference>
<keyword evidence="6" id="KW-0413">Isomerase</keyword>
<accession>A0A1G6NX20</accession>
<comment type="cofactor">
    <cofactor evidence="1">
        <name>Mg(2+)</name>
        <dbReference type="ChEBI" id="CHEBI:18420"/>
    </cofactor>
</comment>
<feature type="domain" description="Alpha-D-phosphohexomutase alpha/beta/alpha" evidence="10">
    <location>
        <begin position="163"/>
        <end position="262"/>
    </location>
</feature>
<dbReference type="EMBL" id="FMYW01000017">
    <property type="protein sequence ID" value="SDC72492.1"/>
    <property type="molecule type" value="Genomic_DNA"/>
</dbReference>
<dbReference type="SUPFAM" id="SSF55957">
    <property type="entry name" value="Phosphoglucomutase, C-terminal domain"/>
    <property type="match status" value="1"/>
</dbReference>
<dbReference type="SUPFAM" id="SSF53738">
    <property type="entry name" value="Phosphoglucomutase, first 3 domains"/>
    <property type="match status" value="3"/>
</dbReference>
<dbReference type="PROSITE" id="PS00710">
    <property type="entry name" value="PGM_PMM"/>
    <property type="match status" value="1"/>
</dbReference>
<dbReference type="PANTHER" id="PTHR43771:SF1">
    <property type="entry name" value="PHOSPHOMANNOMUTASE"/>
    <property type="match status" value="1"/>
</dbReference>
<proteinExistence type="inferred from homology"/>
<evidence type="ECO:0000256" key="1">
    <source>
        <dbReference type="ARBA" id="ARBA00001946"/>
    </source>
</evidence>
<keyword evidence="13" id="KW-1185">Reference proteome</keyword>
<dbReference type="AlphaFoldDB" id="A0A1G6NX20"/>
<dbReference type="Pfam" id="PF00408">
    <property type="entry name" value="PGM_PMM_IV"/>
    <property type="match status" value="1"/>
</dbReference>
<evidence type="ECO:0000256" key="4">
    <source>
        <dbReference type="ARBA" id="ARBA00022723"/>
    </source>
</evidence>
<dbReference type="RefSeq" id="WP_093731064.1">
    <property type="nucleotide sequence ID" value="NZ_FMYW01000017.1"/>
</dbReference>
<dbReference type="InterPro" id="IPR005846">
    <property type="entry name" value="A-D-PHexomutase_a/b/a-III"/>
</dbReference>
<keyword evidence="5 7" id="KW-0460">Magnesium</keyword>
<dbReference type="GO" id="GO:0005975">
    <property type="term" value="P:carbohydrate metabolic process"/>
    <property type="evidence" value="ECO:0007669"/>
    <property type="project" value="InterPro"/>
</dbReference>
<dbReference type="OrthoDB" id="9806956at2"/>
<evidence type="ECO:0000259" key="9">
    <source>
        <dbReference type="Pfam" id="PF02878"/>
    </source>
</evidence>
<dbReference type="Pfam" id="PF02880">
    <property type="entry name" value="PGM_PMM_III"/>
    <property type="match status" value="1"/>
</dbReference>
<dbReference type="InterPro" id="IPR016066">
    <property type="entry name" value="A-D-PHexomutase_CS"/>
</dbReference>
<keyword evidence="3" id="KW-0597">Phosphoprotein</keyword>
<evidence type="ECO:0000256" key="6">
    <source>
        <dbReference type="ARBA" id="ARBA00023235"/>
    </source>
</evidence>
<dbReference type="CDD" id="cd03089">
    <property type="entry name" value="PMM_PGM"/>
    <property type="match status" value="1"/>
</dbReference>
<dbReference type="InterPro" id="IPR005845">
    <property type="entry name" value="A-D-PHexomutase_a/b/a-II"/>
</dbReference>
<evidence type="ECO:0000256" key="7">
    <source>
        <dbReference type="RuleBase" id="RU004326"/>
    </source>
</evidence>
<sequence length="461" mass="51338">MVEWGIAVINTKAFKAYDIRGIYPEEVNEELAYRVGKVFCALFGAESVVVGCDIRLTGPKLLQALCDGLQDGGANVIDIGQCGTEMIYFATAFLNVDGGIMVTASHNPAEYNGLKLVRRDARPVGVDTGLLEIEQMVRGDDFPHHLMAGKARGILTRQNIMKPYVEHILQYIDRSQLKPVKIVVNPGNGGAGAVLDELEKYVPFRFIKINYEPDGTFPNGVPNPMLEENRKCTVEAVLKHHADFGIAWDGDFDRCFFCDETGQFVEGYYLVGLLAEHFLHKYPGCKIMYDARLTWNTEAIVKSHGGVPVRCKSGHAFMKQCMRENGVIYGGEMSSHHYFRDFTFCDSGMITALIVSEMLCSCGKTLSELIGSMEDAFPCSGEINRKVTDSKAVLEKLKMKYKNGKADTLDGLSIEFPDWRFNLRASNTEPVIRLNVETRGNRTLLEEKTQELLQEIGGEPA</sequence>
<name>A0A1G6NX20_9FIRM</name>
<organism evidence="12 13">
    <name type="scientific">Succiniclasticum ruminis</name>
    <dbReference type="NCBI Taxonomy" id="40841"/>
    <lineage>
        <taxon>Bacteria</taxon>
        <taxon>Bacillati</taxon>
        <taxon>Bacillota</taxon>
        <taxon>Negativicutes</taxon>
        <taxon>Acidaminococcales</taxon>
        <taxon>Acidaminococcaceae</taxon>
        <taxon>Succiniclasticum</taxon>
    </lineage>
</organism>
<dbReference type="InterPro" id="IPR005844">
    <property type="entry name" value="A-D-PHexomutase_a/b/a-I"/>
</dbReference>
<evidence type="ECO:0000256" key="3">
    <source>
        <dbReference type="ARBA" id="ARBA00022553"/>
    </source>
</evidence>
<evidence type="ECO:0000259" key="10">
    <source>
        <dbReference type="Pfam" id="PF02879"/>
    </source>
</evidence>
<dbReference type="InterPro" id="IPR005841">
    <property type="entry name" value="Alpha-D-phosphohexomutase_SF"/>
</dbReference>
<gene>
    <name evidence="12" type="ORF">SAMN04487864_11733</name>
</gene>
<evidence type="ECO:0000256" key="2">
    <source>
        <dbReference type="ARBA" id="ARBA00010231"/>
    </source>
</evidence>
<dbReference type="InterPro" id="IPR016055">
    <property type="entry name" value="A-D-PHexomutase_a/b/a-I/II/III"/>
</dbReference>
<evidence type="ECO:0000256" key="5">
    <source>
        <dbReference type="ARBA" id="ARBA00022842"/>
    </source>
</evidence>
<feature type="domain" description="Alpha-D-phosphohexomutase alpha/beta/alpha" evidence="11">
    <location>
        <begin position="267"/>
        <end position="372"/>
    </location>
</feature>
<keyword evidence="4 7" id="KW-0479">Metal-binding</keyword>
<evidence type="ECO:0000313" key="13">
    <source>
        <dbReference type="Proteomes" id="UP000198943"/>
    </source>
</evidence>
<dbReference type="Proteomes" id="UP000198943">
    <property type="component" value="Unassembled WGS sequence"/>
</dbReference>
<comment type="similarity">
    <text evidence="2 7">Belongs to the phosphohexose mutase family.</text>
</comment>
<dbReference type="Gene3D" id="3.40.120.10">
    <property type="entry name" value="Alpha-D-Glucose-1,6-Bisphosphate, subunit A, domain 3"/>
    <property type="match status" value="3"/>
</dbReference>
<feature type="domain" description="Alpha-D-phosphohexomutase alpha/beta/alpha" evidence="9">
    <location>
        <begin position="12"/>
        <end position="141"/>
    </location>
</feature>
<feature type="domain" description="Alpha-D-phosphohexomutase C-terminal" evidence="8">
    <location>
        <begin position="382"/>
        <end position="444"/>
    </location>
</feature>
<evidence type="ECO:0000259" key="11">
    <source>
        <dbReference type="Pfam" id="PF02880"/>
    </source>
</evidence>
<dbReference type="GO" id="GO:0000287">
    <property type="term" value="F:magnesium ion binding"/>
    <property type="evidence" value="ECO:0007669"/>
    <property type="project" value="InterPro"/>
</dbReference>
<dbReference type="InterPro" id="IPR036900">
    <property type="entry name" value="A-D-PHexomutase_C_sf"/>
</dbReference>
<dbReference type="Gene3D" id="3.30.310.50">
    <property type="entry name" value="Alpha-D-phosphohexomutase, C-terminal domain"/>
    <property type="match status" value="1"/>
</dbReference>